<dbReference type="InterPro" id="IPR051599">
    <property type="entry name" value="Cell_Envelope_Assoc"/>
</dbReference>
<keyword evidence="1" id="KW-1133">Transmembrane helix</keyword>
<comment type="caution">
    <text evidence="3">The sequence shown here is derived from an EMBL/GenBank/DDBJ whole genome shotgun (WGS) entry which is preliminary data.</text>
</comment>
<feature type="transmembrane region" description="Helical" evidence="1">
    <location>
        <begin position="377"/>
        <end position="396"/>
    </location>
</feature>
<feature type="transmembrane region" description="Helical" evidence="1">
    <location>
        <begin position="106"/>
        <end position="136"/>
    </location>
</feature>
<name>A0A9E4A3R8_9ENTE</name>
<evidence type="ECO:0000313" key="4">
    <source>
        <dbReference type="Proteomes" id="UP000813384"/>
    </source>
</evidence>
<dbReference type="Pfam" id="PF02698">
    <property type="entry name" value="DUF218"/>
    <property type="match status" value="1"/>
</dbReference>
<feature type="transmembrane region" description="Helical" evidence="1">
    <location>
        <begin position="79"/>
        <end position="100"/>
    </location>
</feature>
<keyword evidence="1" id="KW-0472">Membrane</keyword>
<feature type="domain" description="DUF218" evidence="2">
    <location>
        <begin position="217"/>
        <end position="366"/>
    </location>
</feature>
<dbReference type="CDD" id="cd06259">
    <property type="entry name" value="YdcF-like"/>
    <property type="match status" value="1"/>
</dbReference>
<dbReference type="Gene3D" id="3.40.50.620">
    <property type="entry name" value="HUPs"/>
    <property type="match status" value="1"/>
</dbReference>
<evidence type="ECO:0000256" key="1">
    <source>
        <dbReference type="SAM" id="Phobius"/>
    </source>
</evidence>
<reference evidence="3" key="2">
    <citation type="submission" date="2021-11" db="EMBL/GenBank/DDBJ databases">
        <authorList>
            <person name="Gilroy R."/>
        </authorList>
    </citation>
    <scope>NUCLEOTIDE SEQUENCE</scope>
    <source>
        <strain evidence="3">150</strain>
    </source>
</reference>
<feature type="transmembrane region" description="Helical" evidence="1">
    <location>
        <begin position="179"/>
        <end position="206"/>
    </location>
</feature>
<reference evidence="3" key="1">
    <citation type="journal article" date="2021" name="PeerJ">
        <title>Extensive microbial diversity within the chicken gut microbiome revealed by metagenomics and culture.</title>
        <authorList>
            <person name="Gilroy R."/>
            <person name="Ravi A."/>
            <person name="Getino M."/>
            <person name="Pursley I."/>
            <person name="Horton D.L."/>
            <person name="Alikhan N.F."/>
            <person name="Baker D."/>
            <person name="Gharbi K."/>
            <person name="Hall N."/>
            <person name="Watson M."/>
            <person name="Adriaenssens E.M."/>
            <person name="Foster-Nyarko E."/>
            <person name="Jarju S."/>
            <person name="Secka A."/>
            <person name="Antonio M."/>
            <person name="Oren A."/>
            <person name="Chaudhuri R.R."/>
            <person name="La Ragione R."/>
            <person name="Hildebrand F."/>
            <person name="Pallen M.J."/>
        </authorList>
    </citation>
    <scope>NUCLEOTIDE SEQUENCE</scope>
    <source>
        <strain evidence="3">150</strain>
    </source>
</reference>
<evidence type="ECO:0000259" key="2">
    <source>
        <dbReference type="Pfam" id="PF02698"/>
    </source>
</evidence>
<proteinExistence type="predicted"/>
<dbReference type="EMBL" id="JAJJVO010000146">
    <property type="protein sequence ID" value="MCC9274549.1"/>
    <property type="molecule type" value="Genomic_DNA"/>
</dbReference>
<organism evidence="3 4">
    <name type="scientific">Enterococcus aquimarinus</name>
    <dbReference type="NCBI Taxonomy" id="328396"/>
    <lineage>
        <taxon>Bacteria</taxon>
        <taxon>Bacillati</taxon>
        <taxon>Bacillota</taxon>
        <taxon>Bacilli</taxon>
        <taxon>Lactobacillales</taxon>
        <taxon>Enterococcaceae</taxon>
        <taxon>Enterococcus</taxon>
    </lineage>
</organism>
<protein>
    <submittedName>
        <fullName evidence="3">YdcF family protein</fullName>
    </submittedName>
</protein>
<dbReference type="GO" id="GO:0000270">
    <property type="term" value="P:peptidoglycan metabolic process"/>
    <property type="evidence" value="ECO:0007669"/>
    <property type="project" value="TreeGrafter"/>
</dbReference>
<gene>
    <name evidence="3" type="ORF">K8V42_09705</name>
</gene>
<dbReference type="Proteomes" id="UP000813384">
    <property type="component" value="Unassembled WGS sequence"/>
</dbReference>
<sequence length="398" mass="46199">MTALFSLLLVYSVGVVWLYYQAKEATLPNLRFKISCWTIVSFAWYVMILEIKQGTFYFLLPSVILLFFFLNYRRNKTLLFNGFLFNLFLLSFSFYLFYHYLLTRDFLLFCLLVCLAIIGLFFLLFGTWSLILLLVWNARFMIRREGRTITNLLTLILAIFLIIMTLYDRFIVTIIPEWLATFLSIIPFSFFYFSLMFVNFLTISLIYQLNRPAYNQDYIIVLGAGLLDGVTVTPLLAQRIDRALAFYTQQKTYTNQPPKIIFSGGQGPDEQIPEAVAMQNYALEKGYPLTDLLLEDQSTTTFENMKFSKRLIDQQRPQQAKVIFTSNNYHIFRGGVYARLNHLHADGLGSKTALYYLPTAFLREFIAMIAMHRRTHFLFLAGAGIIFSLLALITIITG</sequence>
<feature type="transmembrane region" description="Helical" evidence="1">
    <location>
        <begin position="55"/>
        <end position="72"/>
    </location>
</feature>
<dbReference type="InterPro" id="IPR014729">
    <property type="entry name" value="Rossmann-like_a/b/a_fold"/>
</dbReference>
<dbReference type="PANTHER" id="PTHR30336">
    <property type="entry name" value="INNER MEMBRANE PROTEIN, PROBABLE PERMEASE"/>
    <property type="match status" value="1"/>
</dbReference>
<dbReference type="GO" id="GO:0005886">
    <property type="term" value="C:plasma membrane"/>
    <property type="evidence" value="ECO:0007669"/>
    <property type="project" value="TreeGrafter"/>
</dbReference>
<feature type="transmembrane region" description="Helical" evidence="1">
    <location>
        <begin position="6"/>
        <end position="22"/>
    </location>
</feature>
<keyword evidence="1" id="KW-0812">Transmembrane</keyword>
<dbReference type="GO" id="GO:0043164">
    <property type="term" value="P:Gram-negative-bacterium-type cell wall biogenesis"/>
    <property type="evidence" value="ECO:0007669"/>
    <property type="project" value="TreeGrafter"/>
</dbReference>
<accession>A0A9E4A3R8</accession>
<dbReference type="PANTHER" id="PTHR30336:SF18">
    <property type="entry name" value="MEMBRANE PROTEIN"/>
    <property type="match status" value="1"/>
</dbReference>
<evidence type="ECO:0000313" key="3">
    <source>
        <dbReference type="EMBL" id="MCC9274549.1"/>
    </source>
</evidence>
<dbReference type="AlphaFoldDB" id="A0A9E4A3R8"/>
<feature type="transmembrane region" description="Helical" evidence="1">
    <location>
        <begin position="34"/>
        <end position="49"/>
    </location>
</feature>
<feature type="transmembrane region" description="Helical" evidence="1">
    <location>
        <begin position="148"/>
        <end position="167"/>
    </location>
</feature>
<dbReference type="InterPro" id="IPR003848">
    <property type="entry name" value="DUF218"/>
</dbReference>